<feature type="compositionally biased region" description="Low complexity" evidence="4">
    <location>
        <begin position="798"/>
        <end position="816"/>
    </location>
</feature>
<evidence type="ECO:0000256" key="4">
    <source>
        <dbReference type="SAM" id="MobiDB-lite"/>
    </source>
</evidence>
<dbReference type="GO" id="GO:0007018">
    <property type="term" value="P:microtubule-based movement"/>
    <property type="evidence" value="ECO:0007669"/>
    <property type="project" value="InterPro"/>
</dbReference>
<feature type="binding site" evidence="2">
    <location>
        <begin position="103"/>
        <end position="110"/>
    </location>
    <ligand>
        <name>ATP</name>
        <dbReference type="ChEBI" id="CHEBI:30616"/>
    </ligand>
</feature>
<dbReference type="InterPro" id="IPR027640">
    <property type="entry name" value="Kinesin-like_fam"/>
</dbReference>
<feature type="compositionally biased region" description="Basic and acidic residues" evidence="4">
    <location>
        <begin position="1224"/>
        <end position="1241"/>
    </location>
</feature>
<dbReference type="PRINTS" id="PR00380">
    <property type="entry name" value="KINESINHEAVY"/>
</dbReference>
<dbReference type="InterPro" id="IPR001752">
    <property type="entry name" value="Kinesin_motor_dom"/>
</dbReference>
<dbReference type="GO" id="GO:0016887">
    <property type="term" value="F:ATP hydrolysis activity"/>
    <property type="evidence" value="ECO:0007669"/>
    <property type="project" value="TreeGrafter"/>
</dbReference>
<evidence type="ECO:0000256" key="1">
    <source>
        <dbReference type="ARBA" id="ARBA00023175"/>
    </source>
</evidence>
<dbReference type="PANTHER" id="PTHR24115">
    <property type="entry name" value="KINESIN-RELATED"/>
    <property type="match status" value="1"/>
</dbReference>
<feature type="compositionally biased region" description="Low complexity" evidence="4">
    <location>
        <begin position="1214"/>
        <end position="1223"/>
    </location>
</feature>
<name>A0A2V0PCF6_9CHLO</name>
<feature type="region of interest" description="Disordered" evidence="4">
    <location>
        <begin position="736"/>
        <end position="884"/>
    </location>
</feature>
<proteinExistence type="inferred from homology"/>
<feature type="compositionally biased region" description="Basic and acidic residues" evidence="4">
    <location>
        <begin position="937"/>
        <end position="950"/>
    </location>
</feature>
<keyword evidence="7" id="KW-1185">Reference proteome</keyword>
<organism evidence="6 7">
    <name type="scientific">Raphidocelis subcapitata</name>
    <dbReference type="NCBI Taxonomy" id="307507"/>
    <lineage>
        <taxon>Eukaryota</taxon>
        <taxon>Viridiplantae</taxon>
        <taxon>Chlorophyta</taxon>
        <taxon>core chlorophytes</taxon>
        <taxon>Chlorophyceae</taxon>
        <taxon>CS clade</taxon>
        <taxon>Sphaeropleales</taxon>
        <taxon>Selenastraceae</taxon>
        <taxon>Raphidocelis</taxon>
    </lineage>
</organism>
<dbReference type="InParanoid" id="A0A2V0PCF6"/>
<evidence type="ECO:0000313" key="6">
    <source>
        <dbReference type="EMBL" id="GBF97531.1"/>
    </source>
</evidence>
<feature type="compositionally biased region" description="Low complexity" evidence="4">
    <location>
        <begin position="1072"/>
        <end position="1088"/>
    </location>
</feature>
<feature type="region of interest" description="Disordered" evidence="4">
    <location>
        <begin position="1"/>
        <end position="23"/>
    </location>
</feature>
<feature type="compositionally biased region" description="Low complexity" evidence="4">
    <location>
        <begin position="1254"/>
        <end position="1266"/>
    </location>
</feature>
<feature type="region of interest" description="Disordered" evidence="4">
    <location>
        <begin position="985"/>
        <end position="1057"/>
    </location>
</feature>
<evidence type="ECO:0000256" key="3">
    <source>
        <dbReference type="SAM" id="Coils"/>
    </source>
</evidence>
<dbReference type="GO" id="GO:0005871">
    <property type="term" value="C:kinesin complex"/>
    <property type="evidence" value="ECO:0007669"/>
    <property type="project" value="TreeGrafter"/>
</dbReference>
<keyword evidence="2" id="KW-0067">ATP-binding</keyword>
<sequence length="1303" mass="133980">MVEDASAGAYTATPRSTSSASLWLQPGGGNVKVVVRVRPDDGADGGLQVRGNSIKLLPQNKDYDGFSWVAGPGSTQTEMMARVGEPMVDSLRSGFNSTILAYGDSGSGKTHTMLGPPGPRSEAEEGLIPRVLKSLFGQLTEDYGPATADPSAAASVSTSVAQSGAASEGDDAASSCNGEAGGGGVGGCASGGAGRTTWCASLAFLQIYKQSEITNLLSSGYSTVGGGGMRLAPLLEAGQSKLPRDVFGFLRRRGAMLPVASADEALSRLQQGARLRCTSATINNADSSRSHAVLLLELTIRTPRPDGSWLEQRPRLVMMDLAGSESFESSTNTVETTAINTGLLHLGNVLRELADTAERGGGGGGGGALGRYVNFNNHNLTRLLEHSMDARGRGGRVALVVTLRPTPPERLHHSLLFAQKALRIRITAAKNEQLLARDMAQLVERLQGRVQELEIELQRWVDRHEAELEAARIQLEATFAEAASEADARHAAEAEVLRRRGDDAAAALDDARGHVAAAESEMERLRRDLDAARAEAVAAAAACAESEARARDEAAARAAAEGEAAALRSDVAQLQEAAGRAEAERRITDAAHAAALSRLRSRAVEEAAAASAAAMAAQAGALAGAEAAAAAALRQQAEALSSAHAAEVASLRAELAVARARADAAEAAHAAEVSRMRDAAADAAAVHAAALAELRATDRAAAEAAARELTALRHDSAVKRQRLLRAKAVVREVREGELARRGSWSDGGDGAEGGAKSSGQRPRASRRATSAFQDAEGTERGSSSGSEDGGGSCGSDGAGSASEAASLGGGDSAESSVDVPLLLHCTPPTSRRSVGSGGDQAARRPRRSGSGGSGVRLSMSPLSSPVRWLSQAVKSPESVRTTPAERQRMLRTLITHMRWEAVGLMSVQRGASSAGTNSPAASDCGGGGGTAGSDADSGAHDIDGAAHDTDGGADASHVGASRRLSKGAAAAALPLAPHISPLAKGEVGSGGAAAAANGARAEPQKRRRQLQPPQPSDTAAVRAAARAGGGRGRPPALRSGWPAVLEPEPEAERKAELDAAVLKDMRARAPGALERARGAAASPAADGAAPPPPPPARVTVEALVAALGGRALEGVEWRRGHKKRHELVLDYLAWAAAHPPPGPSADEPEPGLAPWGDHGRAAAAAGAEGRQQEHPAGADAEEAGGAPPPAATAGGEPSSPPHLAQQRGGEEAPPHQQQQQQVQERQRQQQQQHDHSQDNHHPQPAYPQQPPSPTTAALLAAYCAGSPPRPKLPAPRAAAGAHPDLYAAGSRSFCERQLPLGRR</sequence>
<dbReference type="GO" id="GO:0003777">
    <property type="term" value="F:microtubule motor activity"/>
    <property type="evidence" value="ECO:0007669"/>
    <property type="project" value="InterPro"/>
</dbReference>
<keyword evidence="1 2" id="KW-0505">Motor protein</keyword>
<evidence type="ECO:0000259" key="5">
    <source>
        <dbReference type="PROSITE" id="PS50067"/>
    </source>
</evidence>
<feature type="coiled-coil region" evidence="3">
    <location>
        <begin position="508"/>
        <end position="584"/>
    </location>
</feature>
<dbReference type="InterPro" id="IPR036961">
    <property type="entry name" value="Kinesin_motor_dom_sf"/>
</dbReference>
<feature type="compositionally biased region" description="Pro residues" evidence="4">
    <location>
        <begin position="1244"/>
        <end position="1253"/>
    </location>
</feature>
<dbReference type="EMBL" id="BDRX01000101">
    <property type="protein sequence ID" value="GBF97531.1"/>
    <property type="molecule type" value="Genomic_DNA"/>
</dbReference>
<feature type="compositionally biased region" description="Low complexity" evidence="4">
    <location>
        <begin position="985"/>
        <end position="1001"/>
    </location>
</feature>
<gene>
    <name evidence="6" type="ORF">Rsub_10454</name>
</gene>
<feature type="region of interest" description="Disordered" evidence="4">
    <location>
        <begin position="910"/>
        <end position="959"/>
    </location>
</feature>
<dbReference type="InterPro" id="IPR027417">
    <property type="entry name" value="P-loop_NTPase"/>
</dbReference>
<accession>A0A2V0PCF6</accession>
<feature type="region of interest" description="Disordered" evidence="4">
    <location>
        <begin position="1072"/>
        <end position="1097"/>
    </location>
</feature>
<dbReference type="PANTHER" id="PTHR24115:SF1004">
    <property type="entry name" value="KINESIN-LIKE PROTEIN KIF15"/>
    <property type="match status" value="1"/>
</dbReference>
<dbReference type="SMART" id="SM00129">
    <property type="entry name" value="KISc"/>
    <property type="match status" value="1"/>
</dbReference>
<feature type="compositionally biased region" description="Polar residues" evidence="4">
    <location>
        <begin position="13"/>
        <end position="22"/>
    </location>
</feature>
<evidence type="ECO:0000256" key="2">
    <source>
        <dbReference type="PROSITE-ProRule" id="PRU00283"/>
    </source>
</evidence>
<dbReference type="PROSITE" id="PS50067">
    <property type="entry name" value="KINESIN_MOTOR_2"/>
    <property type="match status" value="1"/>
</dbReference>
<dbReference type="GO" id="GO:0005524">
    <property type="term" value="F:ATP binding"/>
    <property type="evidence" value="ECO:0007669"/>
    <property type="project" value="UniProtKB-UniRule"/>
</dbReference>
<dbReference type="STRING" id="307507.A0A2V0PCF6"/>
<dbReference type="Pfam" id="PF00225">
    <property type="entry name" value="Kinesin"/>
    <property type="match status" value="1"/>
</dbReference>
<feature type="compositionally biased region" description="Gly residues" evidence="4">
    <location>
        <begin position="787"/>
        <end position="797"/>
    </location>
</feature>
<reference evidence="6 7" key="1">
    <citation type="journal article" date="2018" name="Sci. Rep.">
        <title>Raphidocelis subcapitata (=Pseudokirchneriella subcapitata) provides an insight into genome evolution and environmental adaptations in the Sphaeropleales.</title>
        <authorList>
            <person name="Suzuki S."/>
            <person name="Yamaguchi H."/>
            <person name="Nakajima N."/>
            <person name="Kawachi M."/>
        </authorList>
    </citation>
    <scope>NUCLEOTIDE SEQUENCE [LARGE SCALE GENOMIC DNA]</scope>
    <source>
        <strain evidence="6 7">NIES-35</strain>
    </source>
</reference>
<comment type="similarity">
    <text evidence="2">Belongs to the TRAFAC class myosin-kinesin ATPase superfamily. Kinesin family.</text>
</comment>
<keyword evidence="2" id="KW-0547">Nucleotide-binding</keyword>
<comment type="caution">
    <text evidence="6">The sequence shown here is derived from an EMBL/GenBank/DDBJ whole genome shotgun (WGS) entry which is preliminary data.</text>
</comment>
<feature type="coiled-coil region" evidence="3">
    <location>
        <begin position="436"/>
        <end position="481"/>
    </location>
</feature>
<feature type="compositionally biased region" description="Polar residues" evidence="4">
    <location>
        <begin position="910"/>
        <end position="919"/>
    </location>
</feature>
<dbReference type="GO" id="GO:0005874">
    <property type="term" value="C:microtubule"/>
    <property type="evidence" value="ECO:0007669"/>
    <property type="project" value="TreeGrafter"/>
</dbReference>
<dbReference type="OrthoDB" id="3176171at2759"/>
<dbReference type="Proteomes" id="UP000247498">
    <property type="component" value="Unassembled WGS sequence"/>
</dbReference>
<protein>
    <recommendedName>
        <fullName evidence="5">Kinesin motor domain-containing protein</fullName>
    </recommendedName>
</protein>
<feature type="domain" description="Kinesin motor" evidence="5">
    <location>
        <begin position="30"/>
        <end position="424"/>
    </location>
</feature>
<feature type="region of interest" description="Disordered" evidence="4">
    <location>
        <begin position="1136"/>
        <end position="1277"/>
    </location>
</feature>
<dbReference type="GO" id="GO:0008017">
    <property type="term" value="F:microtubule binding"/>
    <property type="evidence" value="ECO:0007669"/>
    <property type="project" value="InterPro"/>
</dbReference>
<evidence type="ECO:0000313" key="7">
    <source>
        <dbReference type="Proteomes" id="UP000247498"/>
    </source>
</evidence>
<keyword evidence="3" id="KW-0175">Coiled coil</keyword>
<dbReference type="SUPFAM" id="SSF52540">
    <property type="entry name" value="P-loop containing nucleoside triphosphate hydrolases"/>
    <property type="match status" value="1"/>
</dbReference>
<dbReference type="Gene3D" id="3.40.850.10">
    <property type="entry name" value="Kinesin motor domain"/>
    <property type="match status" value="1"/>
</dbReference>